<evidence type="ECO:0000313" key="5">
    <source>
        <dbReference type="Proteomes" id="UP000092443"/>
    </source>
</evidence>
<evidence type="ECO:0000256" key="2">
    <source>
        <dbReference type="PIRSR" id="PIRSR600101-1"/>
    </source>
</evidence>
<dbReference type="PANTHER" id="PTHR11686:SF9">
    <property type="entry name" value="RE13973P"/>
    <property type="match status" value="1"/>
</dbReference>
<dbReference type="RefSeq" id="XP_037889118.1">
    <property type="nucleotide sequence ID" value="XM_038033190.1"/>
</dbReference>
<accession>A0A9C5YZP9</accession>
<dbReference type="InterPro" id="IPR029055">
    <property type="entry name" value="Ntn_hydrolases_N"/>
</dbReference>
<dbReference type="PANTHER" id="PTHR11686">
    <property type="entry name" value="GAMMA GLUTAMYL TRANSPEPTIDASE"/>
    <property type="match status" value="1"/>
</dbReference>
<evidence type="ECO:0000313" key="6">
    <source>
        <dbReference type="RefSeq" id="XP_037889118.1"/>
    </source>
</evidence>
<keyword evidence="1" id="KW-1199">Hemostasis impairing toxin</keyword>
<dbReference type="Pfam" id="PF01019">
    <property type="entry name" value="G_glu_transpept"/>
    <property type="match status" value="1"/>
</dbReference>
<organism evidence="5 6">
    <name type="scientific">Glossina fuscipes</name>
    <dbReference type="NCBI Taxonomy" id="7396"/>
    <lineage>
        <taxon>Eukaryota</taxon>
        <taxon>Metazoa</taxon>
        <taxon>Ecdysozoa</taxon>
        <taxon>Arthropoda</taxon>
        <taxon>Hexapoda</taxon>
        <taxon>Insecta</taxon>
        <taxon>Pterygota</taxon>
        <taxon>Neoptera</taxon>
        <taxon>Endopterygota</taxon>
        <taxon>Diptera</taxon>
        <taxon>Brachycera</taxon>
        <taxon>Muscomorpha</taxon>
        <taxon>Hippoboscoidea</taxon>
        <taxon>Glossinidae</taxon>
        <taxon>Glossina</taxon>
    </lineage>
</organism>
<dbReference type="PRINTS" id="PR01210">
    <property type="entry name" value="GGTRANSPTASE"/>
</dbReference>
<dbReference type="InterPro" id="IPR000101">
    <property type="entry name" value="GGT_peptidase"/>
</dbReference>
<proteinExistence type="predicted"/>
<feature type="active site" description="Nucleophile" evidence="2">
    <location>
        <position position="401"/>
    </location>
</feature>
<feature type="binding site" evidence="3">
    <location>
        <position position="124"/>
    </location>
    <ligand>
        <name>L-glutamate</name>
        <dbReference type="ChEBI" id="CHEBI:29985"/>
    </ligand>
</feature>
<sequence length="591" mass="66395">MWLRFLTSLFLAYGLYHWYQNNQEETASRQYNRERLIPPNVEIPQPPSRSTLHIYQKAAVCSDQSACSNIGSVLMQQGGNAIDAAIGSLLCNGLLTMQSMGLGGGILITFYSYEKRKAVSIIGRERASMNVKLNDITKLENASMLARSPLAIGVPGEVAAYHEAHSRYGTLAWYYIVKPCLDLCHVGYYLTHHQHDALFLNEQMIRQDKLLSRMFVDPSNNNFYRIGQHIKIPKVLCNTLKILAEEGPSSFYNGTLSYRITEDLEAMGSPITKADLQSYKAKVRDAITVDLDNVTIHLPPSPGSGHVMAFIMNILGNFKDEFSRSSELRSLDMHRLIEAFKFGFVKRWEYDVEMDEMVLYNLTSAHYAKSFAERINDLQTFDDIKFYGANVDLMAKTDYGTAQLSLLGPNGDAVSATSSLNFYFGSGRMGSRTGILYNNAMSDFSVDKFENYFDLPNVPECNRIKPGTQPTSSMTPLIVTDRHTGDVRLVLGAAGGTRIISTLIEILVRILWLNQTIKQAIDAPRFHHQLLPNVVQYEYGMLHQDIDFLESTGHKTERIRRTNTAACGIERVKGFVLANADYRKEGGVDGF</sequence>
<keyword evidence="1" id="KW-1202">Platelet aggregation activating toxin</keyword>
<gene>
    <name evidence="6" type="primary">LOC119637277</name>
</gene>
<name>A0A9C5YZP9_9MUSC</name>
<dbReference type="AlphaFoldDB" id="A0A9C5YZP9"/>
<feature type="binding site" evidence="3">
    <location>
        <position position="496"/>
    </location>
    <ligand>
        <name>L-glutamate</name>
        <dbReference type="ChEBI" id="CHEBI:29985"/>
    </ligand>
</feature>
<reference evidence="6" key="1">
    <citation type="submission" date="2025-08" db="UniProtKB">
        <authorList>
            <consortium name="RefSeq"/>
        </authorList>
    </citation>
    <scope>IDENTIFICATION</scope>
    <source>
        <tissue evidence="6">Whole body pupa</tissue>
    </source>
</reference>
<dbReference type="Proteomes" id="UP000092443">
    <property type="component" value="Unplaced"/>
</dbReference>
<feature type="binding site" evidence="3">
    <location>
        <begin position="419"/>
        <end position="421"/>
    </location>
    <ligand>
        <name>L-glutamate</name>
        <dbReference type="ChEBI" id="CHEBI:29985"/>
    </ligand>
</feature>
<dbReference type="Gene3D" id="3.60.20.40">
    <property type="match status" value="1"/>
</dbReference>
<evidence type="ECO:0000256" key="1">
    <source>
        <dbReference type="ARBA" id="ARBA00084097"/>
    </source>
</evidence>
<feature type="binding site" evidence="3">
    <location>
        <begin position="472"/>
        <end position="473"/>
    </location>
    <ligand>
        <name>L-glutamate</name>
        <dbReference type="ChEBI" id="CHEBI:29985"/>
    </ligand>
</feature>
<dbReference type="SUPFAM" id="SSF56235">
    <property type="entry name" value="N-terminal nucleophile aminohydrolases (Ntn hydrolases)"/>
    <property type="match status" value="1"/>
</dbReference>
<evidence type="ECO:0000256" key="3">
    <source>
        <dbReference type="PIRSR" id="PIRSR600101-2"/>
    </source>
</evidence>
<dbReference type="InterPro" id="IPR043137">
    <property type="entry name" value="GGT_ssub_C"/>
</dbReference>
<feature type="binding site" evidence="3">
    <location>
        <position position="443"/>
    </location>
    <ligand>
        <name>L-glutamate</name>
        <dbReference type="ChEBI" id="CHEBI:29985"/>
    </ligand>
</feature>
<dbReference type="Gene3D" id="1.10.246.130">
    <property type="match status" value="1"/>
</dbReference>
<dbReference type="GeneID" id="119637277"/>
<evidence type="ECO:0000256" key="4">
    <source>
        <dbReference type="SAM" id="SignalP"/>
    </source>
</evidence>
<dbReference type="GO" id="GO:0036374">
    <property type="term" value="F:glutathione hydrolase activity"/>
    <property type="evidence" value="ECO:0007669"/>
    <property type="project" value="InterPro"/>
</dbReference>
<dbReference type="GO" id="GO:0005886">
    <property type="term" value="C:plasma membrane"/>
    <property type="evidence" value="ECO:0007669"/>
    <property type="project" value="TreeGrafter"/>
</dbReference>
<protein>
    <submittedName>
        <fullName evidence="6">Glutathione hydrolase 1 proenzyme isoform X2</fullName>
    </submittedName>
</protein>
<dbReference type="FunFam" id="3.60.20.40:FF:000001">
    <property type="entry name" value="Gamma-glutamyltranspeptidase 1"/>
    <property type="match status" value="1"/>
</dbReference>
<dbReference type="InterPro" id="IPR043138">
    <property type="entry name" value="GGT_lsub"/>
</dbReference>
<feature type="chain" id="PRO_5039710546" evidence="4">
    <location>
        <begin position="19"/>
        <end position="591"/>
    </location>
</feature>
<feature type="signal peptide" evidence="4">
    <location>
        <begin position="1"/>
        <end position="18"/>
    </location>
</feature>
<dbReference type="GO" id="GO:0006751">
    <property type="term" value="P:glutathione catabolic process"/>
    <property type="evidence" value="ECO:0007669"/>
    <property type="project" value="InterPro"/>
</dbReference>
<keyword evidence="6" id="KW-0378">Hydrolase</keyword>
<keyword evidence="5" id="KW-1185">Reference proteome</keyword>
<keyword evidence="4" id="KW-0732">Signal</keyword>
<keyword evidence="1" id="KW-0800">Toxin</keyword>